<dbReference type="PANTHER" id="PTHR23517">
    <property type="entry name" value="RESISTANCE PROTEIN MDTM, PUTATIVE-RELATED-RELATED"/>
    <property type="match status" value="1"/>
</dbReference>
<evidence type="ECO:0000259" key="9">
    <source>
        <dbReference type="PROSITE" id="PS50850"/>
    </source>
</evidence>
<evidence type="ECO:0000256" key="7">
    <source>
        <dbReference type="SAM" id="MobiDB-lite"/>
    </source>
</evidence>
<feature type="domain" description="Major facilitator superfamily (MFS) profile" evidence="9">
    <location>
        <begin position="51"/>
        <end position="431"/>
    </location>
</feature>
<dbReference type="PROSITE" id="PS00216">
    <property type="entry name" value="SUGAR_TRANSPORT_1"/>
    <property type="match status" value="1"/>
</dbReference>
<keyword evidence="3" id="KW-1003">Cell membrane</keyword>
<feature type="compositionally biased region" description="Polar residues" evidence="7">
    <location>
        <begin position="1"/>
        <end position="12"/>
    </location>
</feature>
<dbReference type="GO" id="GO:0005886">
    <property type="term" value="C:plasma membrane"/>
    <property type="evidence" value="ECO:0007669"/>
    <property type="project" value="UniProtKB-SubCell"/>
</dbReference>
<evidence type="ECO:0000313" key="10">
    <source>
        <dbReference type="EMBL" id="MCM0622386.1"/>
    </source>
</evidence>
<keyword evidence="4 8" id="KW-0812">Transmembrane</keyword>
<feature type="transmembrane region" description="Helical" evidence="8">
    <location>
        <begin position="287"/>
        <end position="307"/>
    </location>
</feature>
<dbReference type="InterPro" id="IPR011701">
    <property type="entry name" value="MFS"/>
</dbReference>
<feature type="transmembrane region" description="Helical" evidence="8">
    <location>
        <begin position="49"/>
        <end position="67"/>
    </location>
</feature>
<dbReference type="InterPro" id="IPR020846">
    <property type="entry name" value="MFS_dom"/>
</dbReference>
<comment type="caution">
    <text evidence="10">The sequence shown here is derived from an EMBL/GenBank/DDBJ whole genome shotgun (WGS) entry which is preliminary data.</text>
</comment>
<feature type="transmembrane region" description="Helical" evidence="8">
    <location>
        <begin position="319"/>
        <end position="337"/>
    </location>
</feature>
<evidence type="ECO:0000256" key="4">
    <source>
        <dbReference type="ARBA" id="ARBA00022692"/>
    </source>
</evidence>
<keyword evidence="11" id="KW-1185">Reference proteome</keyword>
<gene>
    <name evidence="10" type="ORF">M8330_19020</name>
</gene>
<accession>A0A9X2IG07</accession>
<keyword evidence="2" id="KW-0813">Transport</keyword>
<feature type="transmembrane region" description="Helical" evidence="8">
    <location>
        <begin position="176"/>
        <end position="200"/>
    </location>
</feature>
<keyword evidence="5 8" id="KW-1133">Transmembrane helix</keyword>
<feature type="transmembrane region" description="Helical" evidence="8">
    <location>
        <begin position="247"/>
        <end position="267"/>
    </location>
</feature>
<dbReference type="InterPro" id="IPR036259">
    <property type="entry name" value="MFS_trans_sf"/>
</dbReference>
<feature type="transmembrane region" description="Helical" evidence="8">
    <location>
        <begin position="87"/>
        <end position="105"/>
    </location>
</feature>
<organism evidence="10 11">
    <name type="scientific">Nocardioides bruguierae</name>
    <dbReference type="NCBI Taxonomy" id="2945102"/>
    <lineage>
        <taxon>Bacteria</taxon>
        <taxon>Bacillati</taxon>
        <taxon>Actinomycetota</taxon>
        <taxon>Actinomycetes</taxon>
        <taxon>Propionibacteriales</taxon>
        <taxon>Nocardioidaceae</taxon>
        <taxon>Nocardioides</taxon>
    </lineage>
</organism>
<evidence type="ECO:0000256" key="6">
    <source>
        <dbReference type="ARBA" id="ARBA00023136"/>
    </source>
</evidence>
<dbReference type="AlphaFoldDB" id="A0A9X2IG07"/>
<feature type="transmembrane region" description="Helical" evidence="8">
    <location>
        <begin position="402"/>
        <end position="425"/>
    </location>
</feature>
<dbReference type="Gene3D" id="1.20.1250.20">
    <property type="entry name" value="MFS general substrate transporter like domains"/>
    <property type="match status" value="1"/>
</dbReference>
<feature type="transmembrane region" description="Helical" evidence="8">
    <location>
        <begin position="146"/>
        <end position="164"/>
    </location>
</feature>
<evidence type="ECO:0000256" key="8">
    <source>
        <dbReference type="SAM" id="Phobius"/>
    </source>
</evidence>
<evidence type="ECO:0000313" key="11">
    <source>
        <dbReference type="Proteomes" id="UP001139485"/>
    </source>
</evidence>
<evidence type="ECO:0000256" key="3">
    <source>
        <dbReference type="ARBA" id="ARBA00022475"/>
    </source>
</evidence>
<dbReference type="Proteomes" id="UP001139485">
    <property type="component" value="Unassembled WGS sequence"/>
</dbReference>
<dbReference type="InterPro" id="IPR050171">
    <property type="entry name" value="MFS_Transporters"/>
</dbReference>
<feature type="transmembrane region" description="Helical" evidence="8">
    <location>
        <begin position="377"/>
        <end position="396"/>
    </location>
</feature>
<dbReference type="SUPFAM" id="SSF103473">
    <property type="entry name" value="MFS general substrate transporter"/>
    <property type="match status" value="1"/>
</dbReference>
<dbReference type="Pfam" id="PF07690">
    <property type="entry name" value="MFS_1"/>
    <property type="match status" value="1"/>
</dbReference>
<proteinExistence type="predicted"/>
<comment type="subcellular location">
    <subcellularLocation>
        <location evidence="1">Cell membrane</location>
        <topology evidence="1">Multi-pass membrane protein</topology>
    </subcellularLocation>
</comment>
<name>A0A9X2IG07_9ACTN</name>
<keyword evidence="6 8" id="KW-0472">Membrane</keyword>
<reference evidence="10" key="1">
    <citation type="submission" date="2022-05" db="EMBL/GenBank/DDBJ databases">
        <authorList>
            <person name="Tuo L."/>
        </authorList>
    </citation>
    <scope>NUCLEOTIDE SEQUENCE</scope>
    <source>
        <strain evidence="10">BSK12Z-4</strain>
    </source>
</reference>
<dbReference type="PANTHER" id="PTHR23517:SF13">
    <property type="entry name" value="MAJOR FACILITATOR SUPERFAMILY MFS_1"/>
    <property type="match status" value="1"/>
</dbReference>
<evidence type="ECO:0000256" key="2">
    <source>
        <dbReference type="ARBA" id="ARBA00022448"/>
    </source>
</evidence>
<dbReference type="EMBL" id="JAMOIL010000033">
    <property type="protein sequence ID" value="MCM0622386.1"/>
    <property type="molecule type" value="Genomic_DNA"/>
</dbReference>
<dbReference type="PROSITE" id="PS50850">
    <property type="entry name" value="MFS"/>
    <property type="match status" value="1"/>
</dbReference>
<feature type="transmembrane region" description="Helical" evidence="8">
    <location>
        <begin position="343"/>
        <end position="365"/>
    </location>
</feature>
<evidence type="ECO:0000256" key="1">
    <source>
        <dbReference type="ARBA" id="ARBA00004651"/>
    </source>
</evidence>
<dbReference type="RefSeq" id="WP_250828604.1">
    <property type="nucleotide sequence ID" value="NZ_JAMOIL010000033.1"/>
</dbReference>
<evidence type="ECO:0000256" key="5">
    <source>
        <dbReference type="ARBA" id="ARBA00022989"/>
    </source>
</evidence>
<feature type="transmembrane region" description="Helical" evidence="8">
    <location>
        <begin position="117"/>
        <end position="140"/>
    </location>
</feature>
<dbReference type="GO" id="GO:0022857">
    <property type="term" value="F:transmembrane transporter activity"/>
    <property type="evidence" value="ECO:0007669"/>
    <property type="project" value="InterPro"/>
</dbReference>
<protein>
    <submittedName>
        <fullName evidence="10">MFS transporter</fullName>
    </submittedName>
</protein>
<dbReference type="InterPro" id="IPR005829">
    <property type="entry name" value="Sugar_transporter_CS"/>
</dbReference>
<feature type="region of interest" description="Disordered" evidence="7">
    <location>
        <begin position="1"/>
        <end position="43"/>
    </location>
</feature>
<feature type="transmembrane region" description="Helical" evidence="8">
    <location>
        <begin position="206"/>
        <end position="226"/>
    </location>
</feature>
<sequence>MTEQSTAHQATAPQHEVTGPVPRAGVADVVEPDPHGGPRARRTRRHRPTLGFVAAAVSLVAVFISSGSPIPLYETYRVTDGLTTADLALATVAYLASVLVALLVLGRVSDHLGRRPVAMTSVVLAIVGSLVLLDVGSLGALATARVLQGLACGFATSAVAAYLLDLSPPRRAWIAPALVAGGPQVGITTGALLTGLFASFSPWPTTGSYVVVLALLLVCLALLALAPSSDVRPGLLRSLRPQVALPSSVRPLLPAAVAVFCGTWSLGGFYQSFSPTISATYLGTEDPFIGSLVFASFMITYGLGIPITARMTPVGAQRLGITLFAVGVAGIVLGLHLGSVALVLAAGVVAGTGMGTGFTGSVQTLLPHVAPAQRSGVMASVYLFSYAGAAFPSLVAGRLTHVVGLADLSFAYLGIGVLAALVVFWRTRGARS</sequence>